<accession>A0A550HXD9</accession>
<reference evidence="1 2" key="1">
    <citation type="submission" date="2019-06" db="EMBL/GenBank/DDBJ databases">
        <title>Gramella sabulilitoris sp. nov., isolated from a marine sand.</title>
        <authorList>
            <person name="Yoon J.-H."/>
        </authorList>
    </citation>
    <scope>NUCLEOTIDE SEQUENCE [LARGE SCALE GENOMIC DNA]</scope>
    <source>
        <strain evidence="1 2">HSMS-1</strain>
    </source>
</reference>
<dbReference type="InterPro" id="IPR008964">
    <property type="entry name" value="Invasin/intimin_cell_adhesion"/>
</dbReference>
<comment type="caution">
    <text evidence="1">The sequence shown here is derived from an EMBL/GenBank/DDBJ whole genome shotgun (WGS) entry which is preliminary data.</text>
</comment>
<organism evidence="1 2">
    <name type="scientific">Christiangramia sabulilitoris</name>
    <dbReference type="NCBI Taxonomy" id="2583991"/>
    <lineage>
        <taxon>Bacteria</taxon>
        <taxon>Pseudomonadati</taxon>
        <taxon>Bacteroidota</taxon>
        <taxon>Flavobacteriia</taxon>
        <taxon>Flavobacteriales</taxon>
        <taxon>Flavobacteriaceae</taxon>
        <taxon>Christiangramia</taxon>
    </lineage>
</organism>
<sequence length="392" mass="43733">MIYQHIKIAVLFISLLFISSTKQLNVGANELPVTSRAGEEIILQFNDISPKARLFLISPYGKTLLKPQKCEDKTCYKIPEFIANKSGVISWKVEGRQGEILILPDEGPEKIETYFGPRSIQAGDGDFSMLVAIPLDKYDNPLEDGTSVQTQEYYAEVIQKDSLSMKNMIAWKNFPTREKAGKILLSASSRHVFSKELSSRIYPSVPANFQISLNRIHDYADGNQVATLSTSILKDRFGNIVSDGTLVDFLISTETGKKLKTTASTINGVATAGVLHPEKPNTWKIRAVVNGIADSDLIEIKFKPVLNDFEVIIEPESKSVKVGPLQSFLDQQIPEGTTVTLTILRKNKINFKMQEATKKAYAIFNLPEEQEFLENDIFKVETLGITKSLKIP</sequence>
<dbReference type="EMBL" id="VHSF01000004">
    <property type="protein sequence ID" value="TRO63335.1"/>
    <property type="molecule type" value="Genomic_DNA"/>
</dbReference>
<proteinExistence type="predicted"/>
<dbReference type="Gene3D" id="2.60.40.10">
    <property type="entry name" value="Immunoglobulins"/>
    <property type="match status" value="1"/>
</dbReference>
<dbReference type="RefSeq" id="WP_143411776.1">
    <property type="nucleotide sequence ID" value="NZ_VHSF01000004.1"/>
</dbReference>
<dbReference type="Proteomes" id="UP000315131">
    <property type="component" value="Unassembled WGS sequence"/>
</dbReference>
<dbReference type="InterPro" id="IPR013783">
    <property type="entry name" value="Ig-like_fold"/>
</dbReference>
<gene>
    <name evidence="1" type="ORF">FGM01_13800</name>
</gene>
<protein>
    <submittedName>
        <fullName evidence="1">Uncharacterized protein</fullName>
    </submittedName>
</protein>
<name>A0A550HXD9_9FLAO</name>
<dbReference type="AlphaFoldDB" id="A0A550HXD9"/>
<evidence type="ECO:0000313" key="2">
    <source>
        <dbReference type="Proteomes" id="UP000315131"/>
    </source>
</evidence>
<evidence type="ECO:0000313" key="1">
    <source>
        <dbReference type="EMBL" id="TRO63335.1"/>
    </source>
</evidence>
<dbReference type="OrthoDB" id="980944at2"/>
<dbReference type="SUPFAM" id="SSF49373">
    <property type="entry name" value="Invasin/intimin cell-adhesion fragments"/>
    <property type="match status" value="1"/>
</dbReference>
<keyword evidence="2" id="KW-1185">Reference proteome</keyword>